<proteinExistence type="predicted"/>
<reference evidence="1 2" key="1">
    <citation type="journal article" date="2011" name="Stand. Genomic Sci.">
        <title>Complete genome sequence of Haliscomenobacter hydrossis type strain (O).</title>
        <authorList>
            <consortium name="US DOE Joint Genome Institute (JGI-PGF)"/>
            <person name="Daligault H."/>
            <person name="Lapidus A."/>
            <person name="Zeytun A."/>
            <person name="Nolan M."/>
            <person name="Lucas S."/>
            <person name="Del Rio T.G."/>
            <person name="Tice H."/>
            <person name="Cheng J.F."/>
            <person name="Tapia R."/>
            <person name="Han C."/>
            <person name="Goodwin L."/>
            <person name="Pitluck S."/>
            <person name="Liolios K."/>
            <person name="Pagani I."/>
            <person name="Ivanova N."/>
            <person name="Huntemann M."/>
            <person name="Mavromatis K."/>
            <person name="Mikhailova N."/>
            <person name="Pati A."/>
            <person name="Chen A."/>
            <person name="Palaniappan K."/>
            <person name="Land M."/>
            <person name="Hauser L."/>
            <person name="Brambilla E.M."/>
            <person name="Rohde M."/>
            <person name="Verbarg S."/>
            <person name="Goker M."/>
            <person name="Bristow J."/>
            <person name="Eisen J.A."/>
            <person name="Markowitz V."/>
            <person name="Hugenholtz P."/>
            <person name="Kyrpides N.C."/>
            <person name="Klenk H.P."/>
            <person name="Woyke T."/>
        </authorList>
    </citation>
    <scope>NUCLEOTIDE SEQUENCE [LARGE SCALE GENOMIC DNA]</scope>
    <source>
        <strain evidence="2">ATCC 27775 / DSM 1100 / LMG 10767 / O</strain>
    </source>
</reference>
<protein>
    <submittedName>
        <fullName evidence="1">Uncharacterized protein</fullName>
    </submittedName>
</protein>
<dbReference type="AlphaFoldDB" id="F4KPU0"/>
<gene>
    <name evidence="1" type="ordered locus">Halhy_4346</name>
</gene>
<dbReference type="KEGG" id="hhy:Halhy_4346"/>
<accession>F4KPU0</accession>
<evidence type="ECO:0000313" key="2">
    <source>
        <dbReference type="Proteomes" id="UP000008461"/>
    </source>
</evidence>
<dbReference type="EMBL" id="CP002691">
    <property type="protein sequence ID" value="AEE52190.1"/>
    <property type="molecule type" value="Genomic_DNA"/>
</dbReference>
<name>F4KPU0_HALH1</name>
<organism evidence="1 2">
    <name type="scientific">Haliscomenobacter hydrossis (strain ATCC 27775 / DSM 1100 / LMG 10767 / O)</name>
    <dbReference type="NCBI Taxonomy" id="760192"/>
    <lineage>
        <taxon>Bacteria</taxon>
        <taxon>Pseudomonadati</taxon>
        <taxon>Bacteroidota</taxon>
        <taxon>Saprospiria</taxon>
        <taxon>Saprospirales</taxon>
        <taxon>Haliscomenobacteraceae</taxon>
        <taxon>Haliscomenobacter</taxon>
    </lineage>
</organism>
<evidence type="ECO:0000313" key="1">
    <source>
        <dbReference type="EMBL" id="AEE52190.1"/>
    </source>
</evidence>
<dbReference type="HOGENOM" id="CLU_3252372_0_0_10"/>
<reference key="2">
    <citation type="submission" date="2011-04" db="EMBL/GenBank/DDBJ databases">
        <title>Complete sequence of chromosome of Haliscomenobacter hydrossis DSM 1100.</title>
        <authorList>
            <consortium name="US DOE Joint Genome Institute (JGI-PGF)"/>
            <person name="Lucas S."/>
            <person name="Han J."/>
            <person name="Lapidus A."/>
            <person name="Bruce D."/>
            <person name="Goodwin L."/>
            <person name="Pitluck S."/>
            <person name="Peters L."/>
            <person name="Kyrpides N."/>
            <person name="Mavromatis K."/>
            <person name="Ivanova N."/>
            <person name="Ovchinnikova G."/>
            <person name="Pagani I."/>
            <person name="Daligault H."/>
            <person name="Detter J.C."/>
            <person name="Han C."/>
            <person name="Land M."/>
            <person name="Hauser L."/>
            <person name="Markowitz V."/>
            <person name="Cheng J.-F."/>
            <person name="Hugenholtz P."/>
            <person name="Woyke T."/>
            <person name="Wu D."/>
            <person name="Verbarg S."/>
            <person name="Frueling A."/>
            <person name="Brambilla E."/>
            <person name="Klenk H.-P."/>
            <person name="Eisen J.A."/>
        </authorList>
    </citation>
    <scope>NUCLEOTIDE SEQUENCE</scope>
    <source>
        <strain>DSM 1100</strain>
    </source>
</reference>
<sequence length="42" mass="4780">MQVKSTKYFRNAKKHKGTKKNNVLSAFVVKTKKIQCLAVGQK</sequence>
<keyword evidence="2" id="KW-1185">Reference proteome</keyword>
<dbReference type="Proteomes" id="UP000008461">
    <property type="component" value="Chromosome"/>
</dbReference>